<proteinExistence type="predicted"/>
<evidence type="ECO:0000313" key="3">
    <source>
        <dbReference type="Proteomes" id="UP000005870"/>
    </source>
</evidence>
<reference evidence="2 3" key="1">
    <citation type="journal article" date="2012" name="J. Bacteriol.">
        <title>Complete Genome Sequence of the BTEX-Degrading Bacterium Pseudoxanthomonas spadix BD-a59.</title>
        <authorList>
            <person name="Lee S.H."/>
            <person name="Jin H.M."/>
            <person name="Lee H.J."/>
            <person name="Kim J.M."/>
            <person name="Jeon C.O."/>
        </authorList>
    </citation>
    <scope>NUCLEOTIDE SEQUENCE [LARGE SCALE GENOMIC DNA]</scope>
    <source>
        <strain evidence="2 3">BD-a59</strain>
    </source>
</reference>
<feature type="domain" description="Glycosyltransferase 2-like" evidence="1">
    <location>
        <begin position="6"/>
        <end position="125"/>
    </location>
</feature>
<dbReference type="PANTHER" id="PTHR43685">
    <property type="entry name" value="GLYCOSYLTRANSFERASE"/>
    <property type="match status" value="1"/>
</dbReference>
<name>G7UN00_PSEUP</name>
<dbReference type="KEGG" id="psd:DSC_03290"/>
<dbReference type="Proteomes" id="UP000005870">
    <property type="component" value="Chromosome"/>
</dbReference>
<dbReference type="OrthoDB" id="9801954at2"/>
<accession>G7UN00</accession>
<dbReference type="SUPFAM" id="SSF53448">
    <property type="entry name" value="Nucleotide-diphospho-sugar transferases"/>
    <property type="match status" value="1"/>
</dbReference>
<dbReference type="InterPro" id="IPR001173">
    <property type="entry name" value="Glyco_trans_2-like"/>
</dbReference>
<sequence>MDPIASIVVPAYNAAGFIGRSIASIRQQTLKDLEILVVDDASTDDTVATVKALQVHDQDIRLFEQDCNGGAAVARNTGIAQARGRYIAFLDADDIMLPQRLQHLIRHAEEQQLDIVADNQVLHDSYLDRQVGLLAFNESQHPQPLTALSFLKGSSNVPSLREILSGSRAAYFPLIKPIIRRAFLTEHQLRYDPACRFGEDFDIIIRCLLEGARASIVPQAYYVYTLSHSDVSNTRSPHSRTRFNMQPVIQNVDHLLRTYAHALTPQMRQALIRCRDGCQGLEQFEQFKAELYGRRARAVLSLLTTPMLWQYVARSTTIKLRNLSTRRFA</sequence>
<dbReference type="Pfam" id="PF00535">
    <property type="entry name" value="Glycos_transf_2"/>
    <property type="match status" value="1"/>
</dbReference>
<dbReference type="STRING" id="1045855.DSC_03290"/>
<dbReference type="InterPro" id="IPR029044">
    <property type="entry name" value="Nucleotide-diphossugar_trans"/>
</dbReference>
<dbReference type="InterPro" id="IPR050834">
    <property type="entry name" value="Glycosyltransf_2"/>
</dbReference>
<keyword evidence="3" id="KW-1185">Reference proteome</keyword>
<evidence type="ECO:0000313" key="2">
    <source>
        <dbReference type="EMBL" id="AER55311.1"/>
    </source>
</evidence>
<dbReference type="RefSeq" id="WP_014159489.1">
    <property type="nucleotide sequence ID" value="NC_016147.2"/>
</dbReference>
<protein>
    <submittedName>
        <fullName evidence="2">Glycosyl transferase group 2 family protein</fullName>
    </submittedName>
</protein>
<keyword evidence="2" id="KW-0808">Transferase</keyword>
<dbReference type="HOGENOM" id="CLU_025996_0_1_6"/>
<dbReference type="EMBL" id="CP003093">
    <property type="protein sequence ID" value="AER55311.1"/>
    <property type="molecule type" value="Genomic_DNA"/>
</dbReference>
<gene>
    <name evidence="2" type="ordered locus">DSC_03290</name>
</gene>
<dbReference type="AlphaFoldDB" id="G7UN00"/>
<dbReference type="GO" id="GO:0016740">
    <property type="term" value="F:transferase activity"/>
    <property type="evidence" value="ECO:0007669"/>
    <property type="project" value="UniProtKB-KW"/>
</dbReference>
<dbReference type="CDD" id="cd00761">
    <property type="entry name" value="Glyco_tranf_GTA_type"/>
    <property type="match status" value="1"/>
</dbReference>
<dbReference type="PANTHER" id="PTHR43685:SF11">
    <property type="entry name" value="GLYCOSYLTRANSFERASE TAGX-RELATED"/>
    <property type="match status" value="1"/>
</dbReference>
<dbReference type="Gene3D" id="3.90.550.10">
    <property type="entry name" value="Spore Coat Polysaccharide Biosynthesis Protein SpsA, Chain A"/>
    <property type="match status" value="1"/>
</dbReference>
<evidence type="ECO:0000259" key="1">
    <source>
        <dbReference type="Pfam" id="PF00535"/>
    </source>
</evidence>
<organism evidence="2 3">
    <name type="scientific">Pseudoxanthomonas spadix (strain BD-a59)</name>
    <dbReference type="NCBI Taxonomy" id="1045855"/>
    <lineage>
        <taxon>Bacteria</taxon>
        <taxon>Pseudomonadati</taxon>
        <taxon>Pseudomonadota</taxon>
        <taxon>Gammaproteobacteria</taxon>
        <taxon>Lysobacterales</taxon>
        <taxon>Lysobacteraceae</taxon>
        <taxon>Pseudoxanthomonas</taxon>
    </lineage>
</organism>
<dbReference type="eggNOG" id="COG1216">
    <property type="taxonomic scope" value="Bacteria"/>
</dbReference>